<dbReference type="PANTHER" id="PTHR12253">
    <property type="entry name" value="RH14732P"/>
    <property type="match status" value="1"/>
</dbReference>
<dbReference type="GO" id="GO:0016042">
    <property type="term" value="P:lipid catabolic process"/>
    <property type="evidence" value="ECO:0007669"/>
    <property type="project" value="UniProtKB-KW"/>
</dbReference>
<dbReference type="GO" id="GO:0004623">
    <property type="term" value="F:phospholipase A2 activity"/>
    <property type="evidence" value="ECO:0007669"/>
    <property type="project" value="InterPro"/>
</dbReference>
<dbReference type="GO" id="GO:0050482">
    <property type="term" value="P:arachidonate secretion"/>
    <property type="evidence" value="ECO:0007669"/>
    <property type="project" value="InterPro"/>
</dbReference>
<evidence type="ECO:0000256" key="3">
    <source>
        <dbReference type="ARBA" id="ARBA00023098"/>
    </source>
</evidence>
<keyword evidence="3" id="KW-0443">Lipid metabolism</keyword>
<dbReference type="AlphaFoldDB" id="A0AAW0YQS2"/>
<feature type="signal peptide" evidence="4">
    <location>
        <begin position="1"/>
        <end position="21"/>
    </location>
</feature>
<protein>
    <recommendedName>
        <fullName evidence="5">Phospholipase A2-like central domain-containing protein</fullName>
    </recommendedName>
</protein>
<dbReference type="InterPro" id="IPR036444">
    <property type="entry name" value="PLipase_A2_dom_sf"/>
</dbReference>
<feature type="domain" description="Phospholipase A2-like central" evidence="5">
    <location>
        <begin position="208"/>
        <end position="303"/>
    </location>
</feature>
<dbReference type="EMBL" id="JARKIK010000001">
    <property type="protein sequence ID" value="KAK8753916.1"/>
    <property type="molecule type" value="Genomic_DNA"/>
</dbReference>
<dbReference type="Gene3D" id="1.20.90.10">
    <property type="entry name" value="Phospholipase A2 domain"/>
    <property type="match status" value="1"/>
</dbReference>
<comment type="caution">
    <text evidence="6">The sequence shown here is derived from an EMBL/GenBank/DDBJ whole genome shotgun (WGS) entry which is preliminary data.</text>
</comment>
<comment type="cofactor">
    <cofactor evidence="1">
        <name>Ca(2+)</name>
        <dbReference type="ChEBI" id="CHEBI:29108"/>
    </cofactor>
</comment>
<proteinExistence type="predicted"/>
<keyword evidence="2" id="KW-0442">Lipid degradation</keyword>
<evidence type="ECO:0000256" key="2">
    <source>
        <dbReference type="ARBA" id="ARBA00022963"/>
    </source>
</evidence>
<evidence type="ECO:0000313" key="6">
    <source>
        <dbReference type="EMBL" id="KAK8753916.1"/>
    </source>
</evidence>
<reference evidence="6 7" key="1">
    <citation type="journal article" date="2024" name="BMC Genomics">
        <title>Genome assembly of redclaw crayfish (Cherax quadricarinatus) provides insights into its immune adaptation and hypoxia tolerance.</title>
        <authorList>
            <person name="Liu Z."/>
            <person name="Zheng J."/>
            <person name="Li H."/>
            <person name="Fang K."/>
            <person name="Wang S."/>
            <person name="He J."/>
            <person name="Zhou D."/>
            <person name="Weng S."/>
            <person name="Chi M."/>
            <person name="Gu Z."/>
            <person name="He J."/>
            <person name="Li F."/>
            <person name="Wang M."/>
        </authorList>
    </citation>
    <scope>NUCLEOTIDE SEQUENCE [LARGE SCALE GENOMIC DNA]</scope>
    <source>
        <strain evidence="6">ZL_2023a</strain>
    </source>
</reference>
<sequence>MNTFSVKLYALGCLLTCLTAAGHRMPNFIAQDDLSDGQHEIRLHYNGVTGKQTSVGRQQGSESGLVLRQVSHHRHLLTLIMVGEVTDSTSVDGLSLRDCEITSDPTEVSLFLDTFKDDVETARNIPAGSWSGELHNVTFVHLDSESQLPEYLRPITHFRELRSQCKAHHRRVRKAVKARRQMEKSTHNQHTLTHSRSRRAVLEHMRFFPSTKWCGAGYSASVYGELGGSSGADKCCRQHDLHCPYYIGSFENKYSLMNWSIGTINHCACDERFKACLKMAGTGAADMVGNVFFNVVKTRCFRFEKQKVCRKWSWWGRCEKYSMKNVAVLRENVPYTS</sequence>
<dbReference type="GO" id="GO:0006644">
    <property type="term" value="P:phospholipid metabolic process"/>
    <property type="evidence" value="ECO:0007669"/>
    <property type="project" value="InterPro"/>
</dbReference>
<gene>
    <name evidence="6" type="ORF">OTU49_001969</name>
</gene>
<evidence type="ECO:0000259" key="5">
    <source>
        <dbReference type="Pfam" id="PF05826"/>
    </source>
</evidence>
<keyword evidence="7" id="KW-1185">Reference proteome</keyword>
<accession>A0AAW0YQS2</accession>
<dbReference type="SUPFAM" id="SSF48619">
    <property type="entry name" value="Phospholipase A2, PLA2"/>
    <property type="match status" value="1"/>
</dbReference>
<name>A0AAW0YQS2_CHEQU</name>
<evidence type="ECO:0000313" key="7">
    <source>
        <dbReference type="Proteomes" id="UP001445076"/>
    </source>
</evidence>
<dbReference type="Proteomes" id="UP001445076">
    <property type="component" value="Unassembled WGS sequence"/>
</dbReference>
<keyword evidence="4" id="KW-0732">Signal</keyword>
<feature type="chain" id="PRO_5043340160" description="Phospholipase A2-like central domain-containing protein" evidence="4">
    <location>
        <begin position="22"/>
        <end position="337"/>
    </location>
</feature>
<dbReference type="InterPro" id="IPR016090">
    <property type="entry name" value="PLA2-like_dom"/>
</dbReference>
<evidence type="ECO:0000256" key="1">
    <source>
        <dbReference type="ARBA" id="ARBA00001913"/>
    </source>
</evidence>
<evidence type="ECO:0000256" key="4">
    <source>
        <dbReference type="SAM" id="SignalP"/>
    </source>
</evidence>
<organism evidence="6 7">
    <name type="scientific">Cherax quadricarinatus</name>
    <name type="common">Australian red claw crayfish</name>
    <dbReference type="NCBI Taxonomy" id="27406"/>
    <lineage>
        <taxon>Eukaryota</taxon>
        <taxon>Metazoa</taxon>
        <taxon>Ecdysozoa</taxon>
        <taxon>Arthropoda</taxon>
        <taxon>Crustacea</taxon>
        <taxon>Multicrustacea</taxon>
        <taxon>Malacostraca</taxon>
        <taxon>Eumalacostraca</taxon>
        <taxon>Eucarida</taxon>
        <taxon>Decapoda</taxon>
        <taxon>Pleocyemata</taxon>
        <taxon>Astacidea</taxon>
        <taxon>Parastacoidea</taxon>
        <taxon>Parastacidae</taxon>
        <taxon>Cherax</taxon>
    </lineage>
</organism>
<dbReference type="Pfam" id="PF05826">
    <property type="entry name" value="Phospholip_A2_2"/>
    <property type="match status" value="1"/>
</dbReference>